<evidence type="ECO:0000313" key="2">
    <source>
        <dbReference type="Proteomes" id="UP000222564"/>
    </source>
</evidence>
<dbReference type="EMBL" id="AWQQ01000047">
    <property type="protein sequence ID" value="PHJ38657.1"/>
    <property type="molecule type" value="Genomic_DNA"/>
</dbReference>
<gene>
    <name evidence="1" type="ORF">P378_09085</name>
</gene>
<dbReference type="RefSeq" id="WP_099082879.1">
    <property type="nucleotide sequence ID" value="NZ_AWQQ01000047.1"/>
</dbReference>
<keyword evidence="2" id="KW-1185">Reference proteome</keyword>
<protein>
    <submittedName>
        <fullName evidence="1">Uncharacterized protein</fullName>
    </submittedName>
</protein>
<sequence>MDKETQLITRINRNFMDYKAKMLKLDGQKIFEKAEEIAAYTQAHWYLTVDHRYEPEELDCLLLFQNPLEVVTDQYQNEVRCVNDVLELVVMNTCDKREALADYPLLKKHGEPER</sequence>
<dbReference type="Proteomes" id="UP000222564">
    <property type="component" value="Unassembled WGS sequence"/>
</dbReference>
<proteinExistence type="predicted"/>
<organism evidence="1 2">
    <name type="scientific">Desulforamulus profundi</name>
    <dbReference type="NCBI Taxonomy" id="1383067"/>
    <lineage>
        <taxon>Bacteria</taxon>
        <taxon>Bacillati</taxon>
        <taxon>Bacillota</taxon>
        <taxon>Clostridia</taxon>
        <taxon>Eubacteriales</taxon>
        <taxon>Peptococcaceae</taxon>
        <taxon>Desulforamulus</taxon>
    </lineage>
</organism>
<accession>A0A2C6M8Q0</accession>
<evidence type="ECO:0000313" key="1">
    <source>
        <dbReference type="EMBL" id="PHJ38657.1"/>
    </source>
</evidence>
<reference evidence="1 2" key="1">
    <citation type="submission" date="2013-09" db="EMBL/GenBank/DDBJ databases">
        <title>Biodegradation of hydrocarbons in the deep terrestrial subsurface : characterization of a microbial consortium composed of two Desulfotomaculum species originating from a deep geological formation.</title>
        <authorList>
            <person name="Aullo T."/>
            <person name="Berlendis S."/>
            <person name="Lascourreges J.-F."/>
            <person name="Dessort D."/>
            <person name="Saint-Laurent S."/>
            <person name="Schraauwers B."/>
            <person name="Mas J."/>
            <person name="Magot M."/>
            <person name="Ranchou-Peyruse A."/>
        </authorList>
    </citation>
    <scope>NUCLEOTIDE SEQUENCE [LARGE SCALE GENOMIC DNA]</scope>
    <source>
        <strain evidence="1 2">Bs107</strain>
    </source>
</reference>
<comment type="caution">
    <text evidence="1">The sequence shown here is derived from an EMBL/GenBank/DDBJ whole genome shotgun (WGS) entry which is preliminary data.</text>
</comment>
<name>A0A2C6M8Q0_9FIRM</name>
<dbReference type="AlphaFoldDB" id="A0A2C6M8Q0"/>